<evidence type="ECO:0000259" key="10">
    <source>
        <dbReference type="PROSITE" id="PS51285"/>
    </source>
</evidence>
<keyword evidence="6 7" id="KW-0067">ATP-binding</keyword>
<dbReference type="InterPro" id="IPR008271">
    <property type="entry name" value="Ser/Thr_kinase_AS"/>
</dbReference>
<sequence>MRRRKVSLADFELCRVLGRGSMGKVFLARDTSTRNYYALKTIAKHRLLEHQELQHARSERDILATLARIRHPYLIRLLYSFQDEDQLYLVLDYHRGGDIASELARMQRFDEKRVLFYACEIVAGIAELHRRGIIYRDLKPENILLAQDGHLVLTDFGLSKQFAGDFGPTDTFCGTAEYLAPEVLRGERYSYSVDWWSLGTLLYEMIFGITPFWDDNHAVMYRRVLHDTLVFPGPISEEARSLLVGLLERDPKRRLGHGPADARQVQAHPFFASVDWDAVAHKKLVPPCRPASGDAEDLSHFEEEFSRMTPRLSPVDPFMRDFVSRRALSTSAQVCFEGFSFD</sequence>
<feature type="binding site" evidence="7">
    <location>
        <position position="44"/>
    </location>
    <ligand>
        <name>ATP</name>
        <dbReference type="ChEBI" id="CHEBI:30616"/>
    </ligand>
</feature>
<comment type="similarity">
    <text evidence="8">Belongs to the protein kinase superfamily.</text>
</comment>
<keyword evidence="1 8" id="KW-0723">Serine/threonine-protein kinase</keyword>
<keyword evidence="12" id="KW-1185">Reference proteome</keyword>
<dbReference type="InterPro" id="IPR017441">
    <property type="entry name" value="Protein_kinase_ATP_BS"/>
</dbReference>
<dbReference type="Proteomes" id="UP000271241">
    <property type="component" value="Unassembled WGS sequence"/>
</dbReference>
<dbReference type="PANTHER" id="PTHR24351">
    <property type="entry name" value="RIBOSOMAL PROTEIN S6 KINASE"/>
    <property type="match status" value="1"/>
</dbReference>
<dbReference type="InterPro" id="IPR000719">
    <property type="entry name" value="Prot_kinase_dom"/>
</dbReference>
<reference evidence="12" key="1">
    <citation type="journal article" date="2018" name="Nat. Microbiol.">
        <title>Leveraging single-cell genomics to expand the fungal tree of life.</title>
        <authorList>
            <person name="Ahrendt S.R."/>
            <person name="Quandt C.A."/>
            <person name="Ciobanu D."/>
            <person name="Clum A."/>
            <person name="Salamov A."/>
            <person name="Andreopoulos B."/>
            <person name="Cheng J.F."/>
            <person name="Woyke T."/>
            <person name="Pelin A."/>
            <person name="Henrissat B."/>
            <person name="Reynolds N.K."/>
            <person name="Benny G.L."/>
            <person name="Smith M.E."/>
            <person name="James T.Y."/>
            <person name="Grigoriev I.V."/>
        </authorList>
    </citation>
    <scope>NUCLEOTIDE SEQUENCE [LARGE SCALE GENOMIC DNA]</scope>
    <source>
        <strain evidence="12">RSA 1356</strain>
    </source>
</reference>
<organism evidence="11 12">
    <name type="scientific">Thamnocephalis sphaerospora</name>
    <dbReference type="NCBI Taxonomy" id="78915"/>
    <lineage>
        <taxon>Eukaryota</taxon>
        <taxon>Fungi</taxon>
        <taxon>Fungi incertae sedis</taxon>
        <taxon>Zoopagomycota</taxon>
        <taxon>Zoopagomycotina</taxon>
        <taxon>Zoopagomycetes</taxon>
        <taxon>Zoopagales</taxon>
        <taxon>Sigmoideomycetaceae</taxon>
        <taxon>Thamnocephalis</taxon>
    </lineage>
</organism>
<evidence type="ECO:0000256" key="2">
    <source>
        <dbReference type="ARBA" id="ARBA00022553"/>
    </source>
</evidence>
<evidence type="ECO:0000256" key="6">
    <source>
        <dbReference type="ARBA" id="ARBA00022840"/>
    </source>
</evidence>
<evidence type="ECO:0000256" key="1">
    <source>
        <dbReference type="ARBA" id="ARBA00022527"/>
    </source>
</evidence>
<feature type="domain" description="Protein kinase" evidence="9">
    <location>
        <begin position="11"/>
        <end position="271"/>
    </location>
</feature>
<feature type="domain" description="AGC-kinase C-terminal" evidence="10">
    <location>
        <begin position="272"/>
        <end position="342"/>
    </location>
</feature>
<name>A0A4P9XNF9_9FUNG</name>
<protein>
    <submittedName>
        <fullName evidence="11">Molecular mechanism For the regulation of protein kinase B Akt By hydrophobic motif phosphorylation</fullName>
    </submittedName>
</protein>
<dbReference type="InterPro" id="IPR045270">
    <property type="entry name" value="STKc_AGC"/>
</dbReference>
<dbReference type="PROSITE" id="PS50011">
    <property type="entry name" value="PROTEIN_KINASE_DOM"/>
    <property type="match status" value="1"/>
</dbReference>
<dbReference type="STRING" id="78915.A0A4P9XNF9"/>
<dbReference type="AlphaFoldDB" id="A0A4P9XNF9"/>
<evidence type="ECO:0000313" key="12">
    <source>
        <dbReference type="Proteomes" id="UP000271241"/>
    </source>
</evidence>
<dbReference type="PROSITE" id="PS00108">
    <property type="entry name" value="PROTEIN_KINASE_ST"/>
    <property type="match status" value="1"/>
</dbReference>
<dbReference type="SMART" id="SM00220">
    <property type="entry name" value="S_TKc"/>
    <property type="match status" value="1"/>
</dbReference>
<dbReference type="EMBL" id="KZ992714">
    <property type="protein sequence ID" value="RKP07476.1"/>
    <property type="molecule type" value="Genomic_DNA"/>
</dbReference>
<dbReference type="Gene3D" id="1.10.510.10">
    <property type="entry name" value="Transferase(Phosphotransferase) domain 1"/>
    <property type="match status" value="1"/>
</dbReference>
<keyword evidence="5 11" id="KW-0418">Kinase</keyword>
<feature type="non-terminal residue" evidence="11">
    <location>
        <position position="342"/>
    </location>
</feature>
<dbReference type="SUPFAM" id="SSF56112">
    <property type="entry name" value="Protein kinase-like (PK-like)"/>
    <property type="match status" value="1"/>
</dbReference>
<evidence type="ECO:0000313" key="11">
    <source>
        <dbReference type="EMBL" id="RKP07476.1"/>
    </source>
</evidence>
<dbReference type="GO" id="GO:0004674">
    <property type="term" value="F:protein serine/threonine kinase activity"/>
    <property type="evidence" value="ECO:0007669"/>
    <property type="project" value="UniProtKB-KW"/>
</dbReference>
<dbReference type="Gene3D" id="3.30.200.20">
    <property type="entry name" value="Phosphorylase Kinase, domain 1"/>
    <property type="match status" value="1"/>
</dbReference>
<keyword evidence="4 7" id="KW-0547">Nucleotide-binding</keyword>
<dbReference type="PROSITE" id="PS51285">
    <property type="entry name" value="AGC_KINASE_CTER"/>
    <property type="match status" value="1"/>
</dbReference>
<evidence type="ECO:0000256" key="3">
    <source>
        <dbReference type="ARBA" id="ARBA00022679"/>
    </source>
</evidence>
<dbReference type="GO" id="GO:0005524">
    <property type="term" value="F:ATP binding"/>
    <property type="evidence" value="ECO:0007669"/>
    <property type="project" value="UniProtKB-UniRule"/>
</dbReference>
<gene>
    <name evidence="11" type="ORF">THASP1DRAFT_16980</name>
</gene>
<dbReference type="Pfam" id="PF00433">
    <property type="entry name" value="Pkinase_C"/>
    <property type="match status" value="1"/>
</dbReference>
<evidence type="ECO:0000256" key="5">
    <source>
        <dbReference type="ARBA" id="ARBA00022777"/>
    </source>
</evidence>
<evidence type="ECO:0000259" key="9">
    <source>
        <dbReference type="PROSITE" id="PS50011"/>
    </source>
</evidence>
<dbReference type="FunFam" id="1.10.510.10:FF:000008">
    <property type="entry name" value="Non-specific serine/threonine protein kinase"/>
    <property type="match status" value="1"/>
</dbReference>
<keyword evidence="2" id="KW-0597">Phosphoprotein</keyword>
<evidence type="ECO:0000256" key="7">
    <source>
        <dbReference type="PROSITE-ProRule" id="PRU10141"/>
    </source>
</evidence>
<dbReference type="OrthoDB" id="63267at2759"/>
<dbReference type="InterPro" id="IPR011009">
    <property type="entry name" value="Kinase-like_dom_sf"/>
</dbReference>
<evidence type="ECO:0000256" key="8">
    <source>
        <dbReference type="RuleBase" id="RU000304"/>
    </source>
</evidence>
<dbReference type="InterPro" id="IPR017892">
    <property type="entry name" value="Pkinase_C"/>
</dbReference>
<proteinExistence type="inferred from homology"/>
<keyword evidence="3" id="KW-0808">Transferase</keyword>
<dbReference type="InterPro" id="IPR000961">
    <property type="entry name" value="AGC-kinase_C"/>
</dbReference>
<dbReference type="CDD" id="cd05123">
    <property type="entry name" value="STKc_AGC"/>
    <property type="match status" value="1"/>
</dbReference>
<dbReference type="Pfam" id="PF00069">
    <property type="entry name" value="Pkinase"/>
    <property type="match status" value="1"/>
</dbReference>
<evidence type="ECO:0000256" key="4">
    <source>
        <dbReference type="ARBA" id="ARBA00022741"/>
    </source>
</evidence>
<dbReference type="FunFam" id="3.30.200.20:FF:000042">
    <property type="entry name" value="Aurora kinase A"/>
    <property type="match status" value="1"/>
</dbReference>
<dbReference type="SMART" id="SM00133">
    <property type="entry name" value="S_TK_X"/>
    <property type="match status" value="1"/>
</dbReference>
<accession>A0A4P9XNF9</accession>
<dbReference type="PROSITE" id="PS00107">
    <property type="entry name" value="PROTEIN_KINASE_ATP"/>
    <property type="match status" value="1"/>
</dbReference>